<dbReference type="InterPro" id="IPR035937">
    <property type="entry name" value="FPG_N"/>
</dbReference>
<dbReference type="EMBL" id="QSIO01000001">
    <property type="protein sequence ID" value="RHC96140.1"/>
    <property type="molecule type" value="Genomic_DNA"/>
</dbReference>
<keyword evidence="12 16" id="KW-0511">Multifunctional enzyme</keyword>
<dbReference type="InterPro" id="IPR012319">
    <property type="entry name" value="FPG_cat"/>
</dbReference>
<dbReference type="GO" id="GO:0003690">
    <property type="term" value="F:double-stranded DNA binding"/>
    <property type="evidence" value="ECO:0007669"/>
    <property type="project" value="UniProtKB-ARBA"/>
</dbReference>
<comment type="subunit">
    <text evidence="3 16">Monomer.</text>
</comment>
<dbReference type="SMART" id="SM01232">
    <property type="entry name" value="H2TH"/>
    <property type="match status" value="1"/>
</dbReference>
<name>A0A414CMD4_STRPA</name>
<dbReference type="Pfam" id="PF01149">
    <property type="entry name" value="Fapy_DNA_glyco"/>
    <property type="match status" value="1"/>
</dbReference>
<dbReference type="InterPro" id="IPR000214">
    <property type="entry name" value="Znf_DNA_glyclase/AP_lyase"/>
</dbReference>
<dbReference type="PANTHER" id="PTHR22993:SF9">
    <property type="entry name" value="FORMAMIDOPYRIMIDINE-DNA GLYCOSYLASE"/>
    <property type="match status" value="1"/>
</dbReference>
<feature type="domain" description="FPG-type" evidence="17">
    <location>
        <begin position="238"/>
        <end position="272"/>
    </location>
</feature>
<evidence type="ECO:0000256" key="15">
    <source>
        <dbReference type="ARBA" id="ARBA00060177"/>
    </source>
</evidence>
<evidence type="ECO:0000256" key="8">
    <source>
        <dbReference type="ARBA" id="ARBA00022833"/>
    </source>
</evidence>
<evidence type="ECO:0000256" key="4">
    <source>
        <dbReference type="ARBA" id="ARBA00022723"/>
    </source>
</evidence>
<dbReference type="AlphaFoldDB" id="A0A414CMD4"/>
<feature type="binding site" evidence="16">
    <location>
        <position position="91"/>
    </location>
    <ligand>
        <name>DNA</name>
        <dbReference type="ChEBI" id="CHEBI:16991"/>
    </ligand>
</feature>
<dbReference type="NCBIfam" id="NF002211">
    <property type="entry name" value="PRK01103.1"/>
    <property type="match status" value="1"/>
</dbReference>
<comment type="similarity">
    <text evidence="2 16">Belongs to the FPG family.</text>
</comment>
<dbReference type="InterPro" id="IPR020629">
    <property type="entry name" value="FPG_Glyclase"/>
</dbReference>
<dbReference type="SUPFAM" id="SSF57716">
    <property type="entry name" value="Glucocorticoid receptor-like (DNA-binding domain)"/>
    <property type="match status" value="1"/>
</dbReference>
<dbReference type="NCBIfam" id="TIGR00577">
    <property type="entry name" value="fpg"/>
    <property type="match status" value="1"/>
</dbReference>
<dbReference type="SUPFAM" id="SSF46946">
    <property type="entry name" value="S13-like H2TH domain"/>
    <property type="match status" value="1"/>
</dbReference>
<dbReference type="EC" id="3.2.2.23" evidence="16"/>
<comment type="function">
    <text evidence="15">Involved in base excision repair of DNA damaged by oxidation or by mutagenic agents. Acts as a DNA glycosylase that recognizes and removes damaged bases. Has a preference for oxidized purines, such as 7,8-dihydro-8-oxoguanine (8-oxoG). Has AP (apurinic/apyrimidinic) lyase activity and introduces nicks in the DNA strand. Cleaves the DNA backbone by beta-delta elimination to generate a single-strand break at the site of the removed base with both 3'- and 5'-phosphates.</text>
</comment>
<reference evidence="19 20" key="1">
    <citation type="submission" date="2018-08" db="EMBL/GenBank/DDBJ databases">
        <title>A genome reference for cultivated species of the human gut microbiota.</title>
        <authorList>
            <person name="Zou Y."/>
            <person name="Xue W."/>
            <person name="Luo G."/>
        </authorList>
    </citation>
    <scope>NUCLEOTIDE SEQUENCE [LARGE SCALE GENOMIC DNA]</scope>
    <source>
        <strain evidence="19 20">AM33-3BH</strain>
    </source>
</reference>
<dbReference type="Proteomes" id="UP000285773">
    <property type="component" value="Unassembled WGS sequence"/>
</dbReference>
<evidence type="ECO:0000256" key="11">
    <source>
        <dbReference type="ARBA" id="ARBA00023239"/>
    </source>
</evidence>
<organism evidence="19 20">
    <name type="scientific">Streptococcus parasanguinis</name>
    <dbReference type="NCBI Taxonomy" id="1318"/>
    <lineage>
        <taxon>Bacteria</taxon>
        <taxon>Bacillati</taxon>
        <taxon>Bacillota</taxon>
        <taxon>Bacilli</taxon>
        <taxon>Lactobacillales</taxon>
        <taxon>Streptococcaceae</taxon>
        <taxon>Streptococcus</taxon>
    </lineage>
</organism>
<evidence type="ECO:0000256" key="9">
    <source>
        <dbReference type="ARBA" id="ARBA00023125"/>
    </source>
</evidence>
<evidence type="ECO:0000256" key="10">
    <source>
        <dbReference type="ARBA" id="ARBA00023204"/>
    </source>
</evidence>
<sequence>MPELPEVETVRRGLEKLILGKTIQSVEVKYPKMIHTDLDAFCQDLPGQEIRAMGRRGKYLLFYLTDLVLISHLRMEGKYFFYPDEVPLRKHAHVFFHFTDGSTLVYEDVRKFGTMEVLVPELVDSYFLAKKIGPEPTEEDFKEPAFQAALKKSKKPIKSALLDQKLVAGLGNIYVDEVLYRAKVHPARLGQSLTAREAKAIRKETIAVLAQAVEKGGSTIRSYSNAFGEDGTMQEEHQVYGKTGQPCLRCGTPIEKIQLGGRGTHFCPHCQKEN</sequence>
<evidence type="ECO:0000256" key="14">
    <source>
        <dbReference type="ARBA" id="ARBA00044632"/>
    </source>
</evidence>
<evidence type="ECO:0000256" key="13">
    <source>
        <dbReference type="ARBA" id="ARBA00023295"/>
    </source>
</evidence>
<gene>
    <name evidence="16 19" type="primary">mutM</name>
    <name evidence="16" type="synonym">fpg</name>
    <name evidence="19" type="ORF">DW820_03170</name>
</gene>
<keyword evidence="6 16" id="KW-0863">Zinc-finger</keyword>
<evidence type="ECO:0000256" key="16">
    <source>
        <dbReference type="HAMAP-Rule" id="MF_00103"/>
    </source>
</evidence>
<keyword evidence="4 16" id="KW-0479">Metal-binding</keyword>
<evidence type="ECO:0000256" key="12">
    <source>
        <dbReference type="ARBA" id="ARBA00023268"/>
    </source>
</evidence>
<comment type="catalytic activity">
    <reaction evidence="14 16">
        <text>2'-deoxyribonucleotide-(2'-deoxyribose 5'-phosphate)-2'-deoxyribonucleotide-DNA = a 3'-end 2'-deoxyribonucleotide-(2,3-dehydro-2,3-deoxyribose 5'-phosphate)-DNA + a 5'-end 5'-phospho-2'-deoxyribonucleoside-DNA + H(+)</text>
        <dbReference type="Rhea" id="RHEA:66592"/>
        <dbReference type="Rhea" id="RHEA-COMP:13180"/>
        <dbReference type="Rhea" id="RHEA-COMP:16897"/>
        <dbReference type="Rhea" id="RHEA-COMP:17067"/>
        <dbReference type="ChEBI" id="CHEBI:15378"/>
        <dbReference type="ChEBI" id="CHEBI:136412"/>
        <dbReference type="ChEBI" id="CHEBI:157695"/>
        <dbReference type="ChEBI" id="CHEBI:167181"/>
        <dbReference type="EC" id="4.2.99.18"/>
    </reaction>
</comment>
<comment type="caution">
    <text evidence="16">Lacks conserved residue(s) required for the propagation of feature annotation.</text>
</comment>
<keyword evidence="10 16" id="KW-0234">DNA repair</keyword>
<dbReference type="GO" id="GO:0006284">
    <property type="term" value="P:base-excision repair"/>
    <property type="evidence" value="ECO:0007669"/>
    <property type="project" value="InterPro"/>
</dbReference>
<dbReference type="InterPro" id="IPR010979">
    <property type="entry name" value="Ribosomal_uS13-like_H2TH"/>
</dbReference>
<keyword evidence="9 16" id="KW-0238">DNA-binding</keyword>
<keyword evidence="11 16" id="KW-0456">Lyase</keyword>
<dbReference type="SUPFAM" id="SSF81624">
    <property type="entry name" value="N-terminal domain of MutM-like DNA repair proteins"/>
    <property type="match status" value="1"/>
</dbReference>
<dbReference type="HAMAP" id="MF_00103">
    <property type="entry name" value="Fapy_DNA_glycosyl"/>
    <property type="match status" value="1"/>
</dbReference>
<dbReference type="PANTHER" id="PTHR22993">
    <property type="entry name" value="FORMAMIDOPYRIMIDINE-DNA GLYCOSYLASE"/>
    <property type="match status" value="1"/>
</dbReference>
<dbReference type="InterPro" id="IPR015887">
    <property type="entry name" value="DNA_glyclase_Znf_dom_DNA_BS"/>
</dbReference>
<keyword evidence="7 16" id="KW-0378">Hydrolase</keyword>
<evidence type="ECO:0000256" key="7">
    <source>
        <dbReference type="ARBA" id="ARBA00022801"/>
    </source>
</evidence>
<evidence type="ECO:0000256" key="1">
    <source>
        <dbReference type="ARBA" id="ARBA00001668"/>
    </source>
</evidence>
<evidence type="ECO:0000256" key="5">
    <source>
        <dbReference type="ARBA" id="ARBA00022763"/>
    </source>
</evidence>
<keyword evidence="8 16" id="KW-0862">Zinc</keyword>
<accession>A0A414CMD4</accession>
<dbReference type="FunFam" id="1.10.8.50:FF:000003">
    <property type="entry name" value="Formamidopyrimidine-DNA glycosylase"/>
    <property type="match status" value="1"/>
</dbReference>
<comment type="caution">
    <text evidence="19">The sequence shown here is derived from an EMBL/GenBank/DDBJ whole genome shotgun (WGS) entry which is preliminary data.</text>
</comment>
<dbReference type="GO" id="GO:0140078">
    <property type="term" value="F:class I DNA-(apurinic or apyrimidinic site) endonuclease activity"/>
    <property type="evidence" value="ECO:0007669"/>
    <property type="project" value="UniProtKB-EC"/>
</dbReference>
<dbReference type="GO" id="GO:0034039">
    <property type="term" value="F:8-oxo-7,8-dihydroguanine DNA N-glycosylase activity"/>
    <property type="evidence" value="ECO:0007669"/>
    <property type="project" value="TreeGrafter"/>
</dbReference>
<dbReference type="InterPro" id="IPR015886">
    <property type="entry name" value="H2TH_FPG"/>
</dbReference>
<comment type="function">
    <text evidence="16">Involved in base excision repair of DNA damaged by oxidation or by mutagenic agents. Acts as DNA glycosylase that recognizes and removes damaged bases. Has a preference for oxidized purines, such as 7,8-dihydro-8-oxoguanine (8-oxoG). Has AP (apurinic/apyrimidinic) lyase activity and introduces nicks in the DNA strand. Cleaves the DNA backbone by beta-delta elimination to generate a single-strand break at the site of the removed base with both 3'- and 5'-phosphates.</text>
</comment>
<dbReference type="EC" id="4.2.99.18" evidence="16"/>
<evidence type="ECO:0000259" key="17">
    <source>
        <dbReference type="PROSITE" id="PS51066"/>
    </source>
</evidence>
<feature type="active site" description="Proton donor; for delta-elimination activity" evidence="16">
    <location>
        <position position="262"/>
    </location>
</feature>
<dbReference type="PROSITE" id="PS51068">
    <property type="entry name" value="FPG_CAT"/>
    <property type="match status" value="1"/>
</dbReference>
<evidence type="ECO:0000256" key="2">
    <source>
        <dbReference type="ARBA" id="ARBA00009409"/>
    </source>
</evidence>
<dbReference type="Pfam" id="PF06831">
    <property type="entry name" value="H2TH"/>
    <property type="match status" value="1"/>
</dbReference>
<protein>
    <recommendedName>
        <fullName evidence="16">Formamidopyrimidine-DNA glycosylase</fullName>
        <shortName evidence="16">Fapy-DNA glycosylase</shortName>
        <ecNumber evidence="16">3.2.2.23</ecNumber>
    </recommendedName>
    <alternativeName>
        <fullName evidence="16">DNA-(apurinic or apyrimidinic site) lyase MutM</fullName>
        <shortName evidence="16">AP lyase MutM</shortName>
        <ecNumber evidence="16">4.2.99.18</ecNumber>
    </alternativeName>
</protein>
<evidence type="ECO:0000313" key="20">
    <source>
        <dbReference type="Proteomes" id="UP000285773"/>
    </source>
</evidence>
<dbReference type="GO" id="GO:0008270">
    <property type="term" value="F:zinc ion binding"/>
    <property type="evidence" value="ECO:0007669"/>
    <property type="project" value="UniProtKB-UniRule"/>
</dbReference>
<evidence type="ECO:0000256" key="3">
    <source>
        <dbReference type="ARBA" id="ARBA00011245"/>
    </source>
</evidence>
<dbReference type="Gene3D" id="1.10.8.50">
    <property type="match status" value="1"/>
</dbReference>
<evidence type="ECO:0000256" key="6">
    <source>
        <dbReference type="ARBA" id="ARBA00022771"/>
    </source>
</evidence>
<dbReference type="SMART" id="SM00898">
    <property type="entry name" value="Fapy_DNA_glyco"/>
    <property type="match status" value="1"/>
</dbReference>
<dbReference type="Pfam" id="PF06827">
    <property type="entry name" value="zf-FPG_IleRS"/>
    <property type="match status" value="1"/>
</dbReference>
<dbReference type="PROSITE" id="PS01242">
    <property type="entry name" value="ZF_FPG_1"/>
    <property type="match status" value="1"/>
</dbReference>
<comment type="cofactor">
    <cofactor evidence="16">
        <name>Zn(2+)</name>
        <dbReference type="ChEBI" id="CHEBI:29105"/>
    </cofactor>
    <text evidence="16">Binds 1 zinc ion per subunit.</text>
</comment>
<feature type="domain" description="Formamidopyrimidine-DNA glycosylase catalytic" evidence="18">
    <location>
        <begin position="2"/>
        <end position="113"/>
    </location>
</feature>
<dbReference type="Gene3D" id="3.20.190.10">
    <property type="entry name" value="MutM-like, N-terminal"/>
    <property type="match status" value="1"/>
</dbReference>
<dbReference type="CDD" id="cd08966">
    <property type="entry name" value="EcFpg-like_N"/>
    <property type="match status" value="1"/>
</dbReference>
<evidence type="ECO:0000313" key="19">
    <source>
        <dbReference type="EMBL" id="RHC96140.1"/>
    </source>
</evidence>
<dbReference type="PROSITE" id="PS51066">
    <property type="entry name" value="ZF_FPG_2"/>
    <property type="match status" value="1"/>
</dbReference>
<dbReference type="GO" id="GO:0003684">
    <property type="term" value="F:damaged DNA binding"/>
    <property type="evidence" value="ECO:0007669"/>
    <property type="project" value="InterPro"/>
</dbReference>
<dbReference type="RefSeq" id="WP_118095431.1">
    <property type="nucleotide sequence ID" value="NZ_QSIO01000001.1"/>
</dbReference>
<comment type="catalytic activity">
    <reaction evidence="1 16">
        <text>Hydrolysis of DNA containing ring-opened 7-methylguanine residues, releasing 2,6-diamino-4-hydroxy-5-(N-methyl)formamidopyrimidine.</text>
        <dbReference type="EC" id="3.2.2.23"/>
    </reaction>
</comment>
<feature type="binding site" evidence="16">
    <location>
        <position position="110"/>
    </location>
    <ligand>
        <name>DNA</name>
        <dbReference type="ChEBI" id="CHEBI:16991"/>
    </ligand>
</feature>
<keyword evidence="5 16" id="KW-0227">DNA damage</keyword>
<feature type="active site" description="Proton donor" evidence="16">
    <location>
        <position position="3"/>
    </location>
</feature>
<keyword evidence="13 16" id="KW-0326">Glycosidase</keyword>
<feature type="active site" description="Proton donor; for beta-elimination activity" evidence="16">
    <location>
        <position position="58"/>
    </location>
</feature>
<evidence type="ECO:0000259" key="18">
    <source>
        <dbReference type="PROSITE" id="PS51068"/>
    </source>
</evidence>
<dbReference type="InterPro" id="IPR010663">
    <property type="entry name" value="Znf_FPG/IleRS"/>
</dbReference>
<feature type="active site" description="Schiff-base intermediate with DNA" evidence="16">
    <location>
        <position position="2"/>
    </location>
</feature>
<proteinExistence type="inferred from homology"/>
<dbReference type="FunFam" id="3.20.190.10:FF:000001">
    <property type="entry name" value="Formamidopyrimidine-DNA glycosylase"/>
    <property type="match status" value="1"/>
</dbReference>